<reference evidence="2" key="1">
    <citation type="submission" date="2019-11" db="EMBL/GenBank/DDBJ databases">
        <title>Bipolaris sorokiniana Genome sequencing.</title>
        <authorList>
            <person name="Wang H."/>
        </authorList>
    </citation>
    <scope>NUCLEOTIDE SEQUENCE</scope>
</reference>
<evidence type="ECO:0008006" key="4">
    <source>
        <dbReference type="Google" id="ProtNLM"/>
    </source>
</evidence>
<sequence length="350" mass="38867">MNTPQKRKNDDTCPSRKRFDLTGPDSRAEPTDPDSPAGSTVPNTPTEFTDISTGGRHPEVITTLGDVILELIERIPGQGMRKVLVSSVVLSHASPVFSIMFCHGSYAGHALSTSSPHTVPLPGDDPKSIFLICLITRFKTFQLPDTLNVTEFANFAYVCHKYSCTEAVQTHSLIWLSFLLQNPEDADFEKLILATHFFDLHQSFNKITRSIIRDWLAITDIATAMKGHERLPVTLFEKVGASQILCQKQVEEALGAIVNEKDACDWLKLRVGTVFHTLVSGGMWHLVQQSIKKIRDRLTQVGTPITKTLAKFCESFRCNCKSAGSLNARVVRKLDQMYADVKGTCLDCAQ</sequence>
<dbReference type="Proteomes" id="UP000624244">
    <property type="component" value="Unassembled WGS sequence"/>
</dbReference>
<gene>
    <name evidence="2" type="ORF">GGP41_009138</name>
</gene>
<evidence type="ECO:0000313" key="2">
    <source>
        <dbReference type="EMBL" id="KAF5847879.1"/>
    </source>
</evidence>
<evidence type="ECO:0000313" key="3">
    <source>
        <dbReference type="Proteomes" id="UP000624244"/>
    </source>
</evidence>
<feature type="region of interest" description="Disordered" evidence="1">
    <location>
        <begin position="1"/>
        <end position="55"/>
    </location>
</feature>
<comment type="caution">
    <text evidence="2">The sequence shown here is derived from an EMBL/GenBank/DDBJ whole genome shotgun (WGS) entry which is preliminary data.</text>
</comment>
<accession>A0A8H5ZGM5</accession>
<feature type="compositionally biased region" description="Polar residues" evidence="1">
    <location>
        <begin position="37"/>
        <end position="52"/>
    </location>
</feature>
<dbReference type="AlphaFoldDB" id="A0A8H5ZGM5"/>
<evidence type="ECO:0000256" key="1">
    <source>
        <dbReference type="SAM" id="MobiDB-lite"/>
    </source>
</evidence>
<protein>
    <recommendedName>
        <fullName evidence="4">BTB domain-containing protein</fullName>
    </recommendedName>
</protein>
<dbReference type="EMBL" id="WNKQ01000012">
    <property type="protein sequence ID" value="KAF5847879.1"/>
    <property type="molecule type" value="Genomic_DNA"/>
</dbReference>
<feature type="compositionally biased region" description="Basic and acidic residues" evidence="1">
    <location>
        <begin position="7"/>
        <end position="30"/>
    </location>
</feature>
<name>A0A8H5ZGM5_COCSA</name>
<proteinExistence type="predicted"/>
<organism evidence="2 3">
    <name type="scientific">Cochliobolus sativus</name>
    <name type="common">Common root rot and spot blotch fungus</name>
    <name type="synonym">Bipolaris sorokiniana</name>
    <dbReference type="NCBI Taxonomy" id="45130"/>
    <lineage>
        <taxon>Eukaryota</taxon>
        <taxon>Fungi</taxon>
        <taxon>Dikarya</taxon>
        <taxon>Ascomycota</taxon>
        <taxon>Pezizomycotina</taxon>
        <taxon>Dothideomycetes</taxon>
        <taxon>Pleosporomycetidae</taxon>
        <taxon>Pleosporales</taxon>
        <taxon>Pleosporineae</taxon>
        <taxon>Pleosporaceae</taxon>
        <taxon>Bipolaris</taxon>
    </lineage>
</organism>